<name>A0ABP5C8J2_9PSEU</name>
<keyword evidence="2" id="KW-1185">Reference proteome</keyword>
<dbReference type="InterPro" id="IPR013324">
    <property type="entry name" value="RNA_pol_sigma_r3/r4-like"/>
</dbReference>
<dbReference type="EMBL" id="BAAANN010000011">
    <property type="protein sequence ID" value="GAA1958736.1"/>
    <property type="molecule type" value="Genomic_DNA"/>
</dbReference>
<accession>A0ABP5C8J2</accession>
<organism evidence="1 2">
    <name type="scientific">Amycolatopsis minnesotensis</name>
    <dbReference type="NCBI Taxonomy" id="337894"/>
    <lineage>
        <taxon>Bacteria</taxon>
        <taxon>Bacillati</taxon>
        <taxon>Actinomycetota</taxon>
        <taxon>Actinomycetes</taxon>
        <taxon>Pseudonocardiales</taxon>
        <taxon>Pseudonocardiaceae</taxon>
        <taxon>Amycolatopsis</taxon>
    </lineage>
</organism>
<proteinExistence type="predicted"/>
<evidence type="ECO:0000313" key="2">
    <source>
        <dbReference type="Proteomes" id="UP001501116"/>
    </source>
</evidence>
<sequence length="174" mass="19364">MRAGVVTVRLWSRRGRTVRVADVPSWVRERPDVPERMVTLVYRVGVGLGRSPRGCARLCSRVLVRSAVLGAEPSTRDEQVWIDPGRRVRTRVVVVLRADLGARIDLAYLDSVVRDAIFLDEMALLPPRQRLALWMTTLGDGTVPDIVARTGWTTSQTTRLLRTALQSVTAHSPG</sequence>
<gene>
    <name evidence="1" type="ORF">GCM10009754_31360</name>
</gene>
<dbReference type="SUPFAM" id="SSF88659">
    <property type="entry name" value="Sigma3 and sigma4 domains of RNA polymerase sigma factors"/>
    <property type="match status" value="1"/>
</dbReference>
<dbReference type="Proteomes" id="UP001501116">
    <property type="component" value="Unassembled WGS sequence"/>
</dbReference>
<evidence type="ECO:0000313" key="1">
    <source>
        <dbReference type="EMBL" id="GAA1958736.1"/>
    </source>
</evidence>
<comment type="caution">
    <text evidence="1">The sequence shown here is derived from an EMBL/GenBank/DDBJ whole genome shotgun (WGS) entry which is preliminary data.</text>
</comment>
<reference evidence="2" key="1">
    <citation type="journal article" date="2019" name="Int. J. Syst. Evol. Microbiol.">
        <title>The Global Catalogue of Microorganisms (GCM) 10K type strain sequencing project: providing services to taxonomists for standard genome sequencing and annotation.</title>
        <authorList>
            <consortium name="The Broad Institute Genomics Platform"/>
            <consortium name="The Broad Institute Genome Sequencing Center for Infectious Disease"/>
            <person name="Wu L."/>
            <person name="Ma J."/>
        </authorList>
    </citation>
    <scope>NUCLEOTIDE SEQUENCE [LARGE SCALE GENOMIC DNA]</scope>
    <source>
        <strain evidence="2">JCM 14545</strain>
    </source>
</reference>
<protein>
    <submittedName>
        <fullName evidence="1">Uncharacterized protein</fullName>
    </submittedName>
</protein>